<dbReference type="EMBL" id="CP108482">
    <property type="protein sequence ID" value="WUS57258.1"/>
    <property type="molecule type" value="Genomic_DNA"/>
</dbReference>
<evidence type="ECO:0000256" key="1">
    <source>
        <dbReference type="SAM" id="Phobius"/>
    </source>
</evidence>
<keyword evidence="1" id="KW-1133">Transmembrane helix</keyword>
<evidence type="ECO:0000313" key="3">
    <source>
        <dbReference type="Proteomes" id="UP001432014"/>
    </source>
</evidence>
<name>A0ABZ1W906_9ACTN</name>
<reference evidence="2 3" key="1">
    <citation type="submission" date="2022-10" db="EMBL/GenBank/DDBJ databases">
        <title>The complete genomes of actinobacterial strains from the NBC collection.</title>
        <authorList>
            <person name="Joergensen T.S."/>
            <person name="Alvarez Arevalo M."/>
            <person name="Sterndorff E.B."/>
            <person name="Faurdal D."/>
            <person name="Vuksanovic O."/>
            <person name="Mourched A.-S."/>
            <person name="Charusanti P."/>
            <person name="Shaw S."/>
            <person name="Blin K."/>
            <person name="Weber T."/>
        </authorList>
    </citation>
    <scope>NUCLEOTIDE SEQUENCE [LARGE SCALE GENOMIC DNA]</scope>
    <source>
        <strain evidence="2 3">NBC_01247</strain>
    </source>
</reference>
<evidence type="ECO:0000313" key="2">
    <source>
        <dbReference type="EMBL" id="WUS57258.1"/>
    </source>
</evidence>
<sequence length="173" mass="18726">MEAIPLDRGDIRWVFPDADQGQPAAFRPLLAEVDARVRHLAARLGAGPDGAADEHGRETGGGLWFRRVEGIHLAGVFALVGTPALTWTLGLYVPRRCLWDITPGPPWEVHAEVVAGCDRDECRGDHSEEMDGWIHESPSDAVTGLLEAADWLLARQADGAGARVAAHRDQPNS</sequence>
<proteinExistence type="predicted"/>
<dbReference type="Proteomes" id="UP001432014">
    <property type="component" value="Chromosome"/>
</dbReference>
<protein>
    <submittedName>
        <fullName evidence="2">Uncharacterized protein</fullName>
    </submittedName>
</protein>
<keyword evidence="1" id="KW-0472">Membrane</keyword>
<accession>A0ABZ1W906</accession>
<keyword evidence="1" id="KW-0812">Transmembrane</keyword>
<feature type="transmembrane region" description="Helical" evidence="1">
    <location>
        <begin position="71"/>
        <end position="93"/>
    </location>
</feature>
<keyword evidence="3" id="KW-1185">Reference proteome</keyword>
<organism evidence="2 3">
    <name type="scientific">Kitasatospora herbaricolor</name>
    <dbReference type="NCBI Taxonomy" id="68217"/>
    <lineage>
        <taxon>Bacteria</taxon>
        <taxon>Bacillati</taxon>
        <taxon>Actinomycetota</taxon>
        <taxon>Actinomycetes</taxon>
        <taxon>Kitasatosporales</taxon>
        <taxon>Streptomycetaceae</taxon>
        <taxon>Kitasatospora</taxon>
    </lineage>
</organism>
<gene>
    <name evidence="2" type="ORF">OG469_18125</name>
</gene>
<dbReference type="RefSeq" id="WP_329497364.1">
    <property type="nucleotide sequence ID" value="NZ_CP108460.1"/>
</dbReference>